<comment type="caution">
    <text evidence="2">The sequence shown here is derived from an EMBL/GenBank/DDBJ whole genome shotgun (WGS) entry which is preliminary data.</text>
</comment>
<gene>
    <name evidence="2" type="ORF">DFR64_0805</name>
</gene>
<name>A0A347ZT57_9CHLR</name>
<evidence type="ECO:0000313" key="2">
    <source>
        <dbReference type="EMBL" id="REG10936.1"/>
    </source>
</evidence>
<protein>
    <recommendedName>
        <fullName evidence="4">Lumazine-binding protein</fullName>
    </recommendedName>
</protein>
<dbReference type="AlphaFoldDB" id="A0A347ZT57"/>
<organism evidence="2 3">
    <name type="scientific">Pelolinea submarina</name>
    <dbReference type="NCBI Taxonomy" id="913107"/>
    <lineage>
        <taxon>Bacteria</taxon>
        <taxon>Bacillati</taxon>
        <taxon>Chloroflexota</taxon>
        <taxon>Anaerolineae</taxon>
        <taxon>Anaerolineales</taxon>
        <taxon>Anaerolineaceae</taxon>
        <taxon>Pelolinea</taxon>
    </lineage>
</organism>
<dbReference type="EMBL" id="QUMS01000001">
    <property type="protein sequence ID" value="REG10936.1"/>
    <property type="molecule type" value="Genomic_DNA"/>
</dbReference>
<dbReference type="RefSeq" id="WP_116224087.1">
    <property type="nucleotide sequence ID" value="NZ_AP018437.1"/>
</dbReference>
<dbReference type="Proteomes" id="UP000256388">
    <property type="component" value="Unassembled WGS sequence"/>
</dbReference>
<accession>A0A347ZT57</accession>
<dbReference type="PROSITE" id="PS51257">
    <property type="entry name" value="PROKAR_LIPOPROTEIN"/>
    <property type="match status" value="1"/>
</dbReference>
<proteinExistence type="predicted"/>
<evidence type="ECO:0008006" key="4">
    <source>
        <dbReference type="Google" id="ProtNLM"/>
    </source>
</evidence>
<feature type="chain" id="PRO_5030063630" description="Lumazine-binding protein" evidence="1">
    <location>
        <begin position="30"/>
        <end position="130"/>
    </location>
</feature>
<evidence type="ECO:0000313" key="3">
    <source>
        <dbReference type="Proteomes" id="UP000256388"/>
    </source>
</evidence>
<sequence>MKIRQSLLLFTIAAILLVSCGGGQTNASAADATYAYLEALANKDKDTVVSLTCKDWEEQAMLEVDALMSVGAQLNNVSCSQVGEEGEDALVVCSGTLDLTYNDEIRAIELDKRTYTMTMEDGQWRVCSYK</sequence>
<reference evidence="2 3" key="1">
    <citation type="submission" date="2018-08" db="EMBL/GenBank/DDBJ databases">
        <title>Genomic Encyclopedia of Type Strains, Phase IV (KMG-IV): sequencing the most valuable type-strain genomes for metagenomic binning, comparative biology and taxonomic classification.</title>
        <authorList>
            <person name="Goeker M."/>
        </authorList>
    </citation>
    <scope>NUCLEOTIDE SEQUENCE [LARGE SCALE GENOMIC DNA]</scope>
    <source>
        <strain evidence="2 3">DSM 23923</strain>
    </source>
</reference>
<evidence type="ECO:0000256" key="1">
    <source>
        <dbReference type="SAM" id="SignalP"/>
    </source>
</evidence>
<keyword evidence="3" id="KW-1185">Reference proteome</keyword>
<keyword evidence="1" id="KW-0732">Signal</keyword>
<feature type="signal peptide" evidence="1">
    <location>
        <begin position="1"/>
        <end position="29"/>
    </location>
</feature>